<dbReference type="EMBL" id="CP029550">
    <property type="protein sequence ID" value="AWN41935.1"/>
    <property type="molecule type" value="Genomic_DNA"/>
</dbReference>
<protein>
    <recommendedName>
        <fullName evidence="4">DUF2059 domain-containing protein</fullName>
    </recommendedName>
</protein>
<name>A0A2U8W764_9HYPH</name>
<sequence>MMRLLATLCLTTALTLPLAARADEAADKLAEAKILVQKTVIKNLENGFNVALEKTVAPMKDEKADAIRKEIRAEFENQRGIMTEGLAKEYADKFSLAELKRINEIYDDKTYQKFQTINADPSSTVTTISQNAVTKLINMLTVAAAGENGGGPAGMPMPAK</sequence>
<evidence type="ECO:0000256" key="1">
    <source>
        <dbReference type="SAM" id="SignalP"/>
    </source>
</evidence>
<dbReference type="Proteomes" id="UP000245926">
    <property type="component" value="Chromosome"/>
</dbReference>
<dbReference type="KEGG" id="mets:DK389_17335"/>
<dbReference type="AlphaFoldDB" id="A0A2U8W764"/>
<gene>
    <name evidence="2" type="ORF">DK389_17335</name>
</gene>
<reference evidence="3" key="1">
    <citation type="submission" date="2018-05" db="EMBL/GenBank/DDBJ databases">
        <title>Complete Genome Sequence of Methylobacterium sp. 17SD2-17.</title>
        <authorList>
            <person name="Srinivasan S."/>
        </authorList>
    </citation>
    <scope>NUCLEOTIDE SEQUENCE [LARGE SCALE GENOMIC DNA]</scope>
    <source>
        <strain evidence="3">17SD2-17</strain>
    </source>
</reference>
<evidence type="ECO:0008006" key="4">
    <source>
        <dbReference type="Google" id="ProtNLM"/>
    </source>
</evidence>
<feature type="signal peptide" evidence="1">
    <location>
        <begin position="1"/>
        <end position="22"/>
    </location>
</feature>
<feature type="chain" id="PRO_5015982728" description="DUF2059 domain-containing protein" evidence="1">
    <location>
        <begin position="23"/>
        <end position="160"/>
    </location>
</feature>
<evidence type="ECO:0000313" key="2">
    <source>
        <dbReference type="EMBL" id="AWN41935.1"/>
    </source>
</evidence>
<evidence type="ECO:0000313" key="3">
    <source>
        <dbReference type="Proteomes" id="UP000245926"/>
    </source>
</evidence>
<accession>A0A2U8W764</accession>
<proteinExistence type="predicted"/>
<organism evidence="2 3">
    <name type="scientific">Methylobacterium durans</name>
    <dbReference type="NCBI Taxonomy" id="2202825"/>
    <lineage>
        <taxon>Bacteria</taxon>
        <taxon>Pseudomonadati</taxon>
        <taxon>Pseudomonadota</taxon>
        <taxon>Alphaproteobacteria</taxon>
        <taxon>Hyphomicrobiales</taxon>
        <taxon>Methylobacteriaceae</taxon>
        <taxon>Methylobacterium</taxon>
    </lineage>
</organism>
<keyword evidence="3" id="KW-1185">Reference proteome</keyword>
<keyword evidence="1" id="KW-0732">Signal</keyword>
<dbReference type="OrthoDB" id="8004482at2"/>
<dbReference type="RefSeq" id="WP_109891420.1">
    <property type="nucleotide sequence ID" value="NZ_CP029550.1"/>
</dbReference>